<dbReference type="OrthoDB" id="9929481at2"/>
<dbReference type="EMBL" id="CP001814">
    <property type="protein sequence ID" value="ACZ89517.1"/>
    <property type="molecule type" value="Genomic_DNA"/>
</dbReference>
<reference evidence="1 2" key="1">
    <citation type="journal article" date="2010" name="Stand. Genomic Sci.">
        <title>Complete genome sequence of Streptosporangium roseum type strain (NI 9100).</title>
        <authorList>
            <person name="Nolan M."/>
            <person name="Sikorski J."/>
            <person name="Jando M."/>
            <person name="Lucas S."/>
            <person name="Lapidus A."/>
            <person name="Glavina Del Rio T."/>
            <person name="Chen F."/>
            <person name="Tice H."/>
            <person name="Pitluck S."/>
            <person name="Cheng J.F."/>
            <person name="Chertkov O."/>
            <person name="Sims D."/>
            <person name="Meincke L."/>
            <person name="Brettin T."/>
            <person name="Han C."/>
            <person name="Detter J.C."/>
            <person name="Bruce D."/>
            <person name="Goodwin L."/>
            <person name="Land M."/>
            <person name="Hauser L."/>
            <person name="Chang Y.J."/>
            <person name="Jeffries C.D."/>
            <person name="Ivanova N."/>
            <person name="Mavromatis K."/>
            <person name="Mikhailova N."/>
            <person name="Chen A."/>
            <person name="Palaniappan K."/>
            <person name="Chain P."/>
            <person name="Rohde M."/>
            <person name="Goker M."/>
            <person name="Bristow J."/>
            <person name="Eisen J.A."/>
            <person name="Markowitz V."/>
            <person name="Hugenholtz P."/>
            <person name="Kyrpides N.C."/>
            <person name="Klenk H.P."/>
        </authorList>
    </citation>
    <scope>NUCLEOTIDE SEQUENCE [LARGE SCALE GENOMIC DNA]</scope>
    <source>
        <strain evidence="2">ATCC 12428 / DSM 43021 / JCM 3005 / NI 9100</strain>
    </source>
</reference>
<evidence type="ECO:0000313" key="1">
    <source>
        <dbReference type="EMBL" id="ACZ89517.1"/>
    </source>
</evidence>
<sequence>MAELRLQEESERVLAEWWESTRPREGDRQLVCEVLRTVLGGTWSGRWYWTQDLADDQPCFPVVTIQPRERLMVLVRFWPADDPPELELISIFEADPCQNHRIARG</sequence>
<dbReference type="HOGENOM" id="CLU_2235113_0_0_11"/>
<gene>
    <name evidence="1" type="ordered locus">Sros_6809</name>
</gene>
<proteinExistence type="predicted"/>
<dbReference type="AlphaFoldDB" id="D2B5L2"/>
<name>D2B5L2_STRRD</name>
<organism evidence="1 2">
    <name type="scientific">Streptosporangium roseum (strain ATCC 12428 / DSM 43021 / JCM 3005 / KCTC 9067 / NCIMB 10171 / NRRL 2505 / NI 9100)</name>
    <dbReference type="NCBI Taxonomy" id="479432"/>
    <lineage>
        <taxon>Bacteria</taxon>
        <taxon>Bacillati</taxon>
        <taxon>Actinomycetota</taxon>
        <taxon>Actinomycetes</taxon>
        <taxon>Streptosporangiales</taxon>
        <taxon>Streptosporangiaceae</taxon>
        <taxon>Streptosporangium</taxon>
    </lineage>
</organism>
<dbReference type="KEGG" id="sro:Sros_6809"/>
<dbReference type="RefSeq" id="WP_012893248.1">
    <property type="nucleotide sequence ID" value="NC_013595.1"/>
</dbReference>
<protein>
    <submittedName>
        <fullName evidence="1">Uncharacterized protein</fullName>
    </submittedName>
</protein>
<evidence type="ECO:0000313" key="2">
    <source>
        <dbReference type="Proteomes" id="UP000002029"/>
    </source>
</evidence>
<keyword evidence="2" id="KW-1185">Reference proteome</keyword>
<dbReference type="Proteomes" id="UP000002029">
    <property type="component" value="Chromosome"/>
</dbReference>
<dbReference type="STRING" id="479432.Sros_6809"/>
<accession>D2B5L2</accession>